<keyword evidence="3" id="KW-0731">Sigma factor</keyword>
<evidence type="ECO:0000256" key="3">
    <source>
        <dbReference type="ARBA" id="ARBA00023082"/>
    </source>
</evidence>
<dbReference type="SUPFAM" id="SSF88946">
    <property type="entry name" value="Sigma2 domain of RNA polymerase sigma factors"/>
    <property type="match status" value="1"/>
</dbReference>
<name>A0ABU0F641_9PSEU</name>
<evidence type="ECO:0000313" key="9">
    <source>
        <dbReference type="EMBL" id="MDQ0383059.1"/>
    </source>
</evidence>
<evidence type="ECO:0000313" key="10">
    <source>
        <dbReference type="Proteomes" id="UP001229651"/>
    </source>
</evidence>
<dbReference type="Pfam" id="PF13490">
    <property type="entry name" value="zf-HC2"/>
    <property type="match status" value="1"/>
</dbReference>
<dbReference type="RefSeq" id="WP_306998765.1">
    <property type="nucleotide sequence ID" value="NZ_JAUSUT010000001.1"/>
</dbReference>
<evidence type="ECO:0000256" key="6">
    <source>
        <dbReference type="SAM" id="MobiDB-lite"/>
    </source>
</evidence>
<protein>
    <submittedName>
        <fullName evidence="9">RNA polymerase sigma factor (Sigma-70 family)</fullName>
    </submittedName>
</protein>
<dbReference type="InterPro" id="IPR013324">
    <property type="entry name" value="RNA_pol_sigma_r3/r4-like"/>
</dbReference>
<evidence type="ECO:0000259" key="8">
    <source>
        <dbReference type="Pfam" id="PF13490"/>
    </source>
</evidence>
<feature type="compositionally biased region" description="Basic and acidic residues" evidence="6">
    <location>
        <begin position="341"/>
        <end position="352"/>
    </location>
</feature>
<dbReference type="NCBIfam" id="TIGR02937">
    <property type="entry name" value="sigma70-ECF"/>
    <property type="match status" value="1"/>
</dbReference>
<evidence type="ECO:0000256" key="2">
    <source>
        <dbReference type="ARBA" id="ARBA00023015"/>
    </source>
</evidence>
<accession>A0ABU0F641</accession>
<dbReference type="InterPro" id="IPR014284">
    <property type="entry name" value="RNA_pol_sigma-70_dom"/>
</dbReference>
<organism evidence="9 10">
    <name type="scientific">Amycolatopsis thermophila</name>
    <dbReference type="NCBI Taxonomy" id="206084"/>
    <lineage>
        <taxon>Bacteria</taxon>
        <taxon>Bacillati</taxon>
        <taxon>Actinomycetota</taxon>
        <taxon>Actinomycetes</taxon>
        <taxon>Pseudonocardiales</taxon>
        <taxon>Pseudonocardiaceae</taxon>
        <taxon>Amycolatopsis</taxon>
    </lineage>
</organism>
<dbReference type="Proteomes" id="UP001229651">
    <property type="component" value="Unassembled WGS sequence"/>
</dbReference>
<evidence type="ECO:0000256" key="1">
    <source>
        <dbReference type="ARBA" id="ARBA00010641"/>
    </source>
</evidence>
<evidence type="ECO:0000259" key="7">
    <source>
        <dbReference type="Pfam" id="PF04542"/>
    </source>
</evidence>
<dbReference type="Gene3D" id="1.10.1740.10">
    <property type="match status" value="1"/>
</dbReference>
<keyword evidence="4" id="KW-0238">DNA-binding</keyword>
<reference evidence="9 10" key="1">
    <citation type="submission" date="2023-07" db="EMBL/GenBank/DDBJ databases">
        <title>Sequencing the genomes of 1000 actinobacteria strains.</title>
        <authorList>
            <person name="Klenk H.-P."/>
        </authorList>
    </citation>
    <scope>NUCLEOTIDE SEQUENCE [LARGE SCALE GENOMIC DNA]</scope>
    <source>
        <strain evidence="9 10">DSM 45805</strain>
    </source>
</reference>
<keyword evidence="10" id="KW-1185">Reference proteome</keyword>
<dbReference type="EMBL" id="JAUSUT010000001">
    <property type="protein sequence ID" value="MDQ0383059.1"/>
    <property type="molecule type" value="Genomic_DNA"/>
</dbReference>
<gene>
    <name evidence="9" type="ORF">FB470_007053</name>
</gene>
<keyword evidence="5" id="KW-0804">Transcription</keyword>
<dbReference type="PANTHER" id="PTHR43133">
    <property type="entry name" value="RNA POLYMERASE ECF-TYPE SIGMA FACTO"/>
    <property type="match status" value="1"/>
</dbReference>
<dbReference type="PANTHER" id="PTHR43133:SF8">
    <property type="entry name" value="RNA POLYMERASE SIGMA FACTOR HI_1459-RELATED"/>
    <property type="match status" value="1"/>
</dbReference>
<keyword evidence="2" id="KW-0805">Transcription regulation</keyword>
<feature type="domain" description="Putative zinc-finger" evidence="8">
    <location>
        <begin position="189"/>
        <end position="223"/>
    </location>
</feature>
<dbReference type="Pfam" id="PF04542">
    <property type="entry name" value="Sigma70_r2"/>
    <property type="match status" value="1"/>
</dbReference>
<evidence type="ECO:0000256" key="4">
    <source>
        <dbReference type="ARBA" id="ARBA00023125"/>
    </source>
</evidence>
<dbReference type="InterPro" id="IPR027383">
    <property type="entry name" value="Znf_put"/>
</dbReference>
<comment type="caution">
    <text evidence="9">The sequence shown here is derived from an EMBL/GenBank/DDBJ whole genome shotgun (WGS) entry which is preliminary data.</text>
</comment>
<proteinExistence type="inferred from homology"/>
<evidence type="ECO:0000256" key="5">
    <source>
        <dbReference type="ARBA" id="ARBA00023163"/>
    </source>
</evidence>
<feature type="region of interest" description="Disordered" evidence="6">
    <location>
        <begin position="322"/>
        <end position="389"/>
    </location>
</feature>
<dbReference type="SUPFAM" id="SSF88659">
    <property type="entry name" value="Sigma3 and sigma4 domains of RNA polymerase sigma factors"/>
    <property type="match status" value="1"/>
</dbReference>
<sequence length="389" mass="40912">MAGDGDIDAELIEAVRAGDVLAYDRLFRRHLPAARRVASMVWRDRSEVDDLVAESFLRVFAAIRDGKGPAGRFRPYLLVTLRNLALDWGRRRDRCDAAAADREDGAPGVEEIVVDRLTGEVALAAFRTLPARWRYVLWHIELAGTWPGQLAGELGLSPNGVAALAARAREGLRQAFLQAHVPAASAPECREVRRRLAAWTRADVTDRQRRVIATHLEGCPECRRVAALLDNVNSGLPALALVPLLGRLPLSAVAGGGGVTTLSKVAAAVTLAAVTVTAAPAVPLGTPSARPGPRVAAAAPTVPVSAQAVPVAGQPVLSPGQVLPAEGGVSPAVPVAAQPDDQGRHRGAEARSKTGGSAHAPGRPKAANPDRPRKAYRPLPGRAKGTPKR</sequence>
<feature type="domain" description="RNA polymerase sigma-70 region 2" evidence="7">
    <location>
        <begin position="26"/>
        <end position="94"/>
    </location>
</feature>
<dbReference type="InterPro" id="IPR007627">
    <property type="entry name" value="RNA_pol_sigma70_r2"/>
</dbReference>
<dbReference type="InterPro" id="IPR013325">
    <property type="entry name" value="RNA_pol_sigma_r2"/>
</dbReference>
<comment type="similarity">
    <text evidence="1">Belongs to the sigma-70 factor family. ECF subfamily.</text>
</comment>
<dbReference type="InterPro" id="IPR039425">
    <property type="entry name" value="RNA_pol_sigma-70-like"/>
</dbReference>